<reference evidence="2" key="1">
    <citation type="journal article" date="2018" name="Nat. Microbiol.">
        <title>Leveraging single-cell genomics to expand the fungal tree of life.</title>
        <authorList>
            <person name="Ahrendt S.R."/>
            <person name="Quandt C.A."/>
            <person name="Ciobanu D."/>
            <person name="Clum A."/>
            <person name="Salamov A."/>
            <person name="Andreopoulos B."/>
            <person name="Cheng J.F."/>
            <person name="Woyke T."/>
            <person name="Pelin A."/>
            <person name="Henrissat B."/>
            <person name="Reynolds N.K."/>
            <person name="Benny G.L."/>
            <person name="Smith M.E."/>
            <person name="James T.Y."/>
            <person name="Grigoriev I.V."/>
        </authorList>
    </citation>
    <scope>NUCLEOTIDE SEQUENCE [LARGE SCALE GENOMIC DNA]</scope>
</reference>
<dbReference type="EMBL" id="KZ994748">
    <property type="protein sequence ID" value="RKO92168.1"/>
    <property type="molecule type" value="Genomic_DNA"/>
</dbReference>
<keyword evidence="2" id="KW-1185">Reference proteome</keyword>
<dbReference type="InterPro" id="IPR045139">
    <property type="entry name" value="Aladin"/>
</dbReference>
<sequence length="452" mass="49564">MPPVFAVQQTAVPVLICSPYGQSLTVKNKDGTAVYKYRGAQGATYPHIMVPYTFHDPTHFSYPIAKMQPTKPPGFPNNVFGFVTSCAEKTVSAMGACTQAVGQIAALATPASWSKDHFERLEERRRFPVVAIAWHPYFRVFAVAHRQDSVHVYDLVAEDWTPTVPKGLLHEFQKNVTCIEWRPAAAATIAVGCEIGVAIWRIIQDPRPTKSTSNHVPDASHPSHAWVDFLRYPGLSHVSALAWSLDGMYLAVASGTSDLLVVWDFATEVAVPLNAPSRRTTVLKWSPDGRYLIQTTANVFFFTLEGYPKIFAKQMKAGSLETRPIMPTLVEARQVPITGEGHVTVGGPVKQMEMDPSGERLAVTFEPQGEGSELVALFRIAYTPLPVLHLIGLIRGPSWHPTTENVPPTQPLPGVMRFAAHHARGALLAICWQNGKVGFVPCDYKGVAPGLI</sequence>
<organism evidence="1 2">
    <name type="scientific">Blyttiomyces helicus</name>
    <dbReference type="NCBI Taxonomy" id="388810"/>
    <lineage>
        <taxon>Eukaryota</taxon>
        <taxon>Fungi</taxon>
        <taxon>Fungi incertae sedis</taxon>
        <taxon>Chytridiomycota</taxon>
        <taxon>Chytridiomycota incertae sedis</taxon>
        <taxon>Chytridiomycetes</taxon>
        <taxon>Chytridiomycetes incertae sedis</taxon>
        <taxon>Blyttiomyces</taxon>
    </lineage>
</organism>
<dbReference type="PANTHER" id="PTHR14494">
    <property type="entry name" value="ALADIN/ADRACALIN/AAAS"/>
    <property type="match status" value="1"/>
</dbReference>
<proteinExistence type="predicted"/>
<dbReference type="GO" id="GO:0005643">
    <property type="term" value="C:nuclear pore"/>
    <property type="evidence" value="ECO:0007669"/>
    <property type="project" value="TreeGrafter"/>
</dbReference>
<dbReference type="InterPro" id="IPR015943">
    <property type="entry name" value="WD40/YVTN_repeat-like_dom_sf"/>
</dbReference>
<dbReference type="InterPro" id="IPR001680">
    <property type="entry name" value="WD40_rpt"/>
</dbReference>
<dbReference type="GO" id="GO:0006913">
    <property type="term" value="P:nucleocytoplasmic transport"/>
    <property type="evidence" value="ECO:0007669"/>
    <property type="project" value="TreeGrafter"/>
</dbReference>
<evidence type="ECO:0008006" key="3">
    <source>
        <dbReference type="Google" id="ProtNLM"/>
    </source>
</evidence>
<evidence type="ECO:0000313" key="1">
    <source>
        <dbReference type="EMBL" id="RKO92168.1"/>
    </source>
</evidence>
<gene>
    <name evidence="1" type="ORF">BDK51DRAFT_27788</name>
</gene>
<protein>
    <recommendedName>
        <fullName evidence="3">WD40-repeat-containing domain protein</fullName>
    </recommendedName>
</protein>
<name>A0A4P9WKR2_9FUNG</name>
<evidence type="ECO:0000313" key="2">
    <source>
        <dbReference type="Proteomes" id="UP000269721"/>
    </source>
</evidence>
<accession>A0A4P9WKR2</accession>
<dbReference type="SUPFAM" id="SSF82171">
    <property type="entry name" value="DPP6 N-terminal domain-like"/>
    <property type="match status" value="1"/>
</dbReference>
<dbReference type="PANTHER" id="PTHR14494:SF0">
    <property type="entry name" value="ALADIN"/>
    <property type="match status" value="1"/>
</dbReference>
<dbReference type="Proteomes" id="UP000269721">
    <property type="component" value="Unassembled WGS sequence"/>
</dbReference>
<dbReference type="Gene3D" id="2.130.10.10">
    <property type="entry name" value="YVTN repeat-like/Quinoprotein amine dehydrogenase"/>
    <property type="match status" value="1"/>
</dbReference>
<dbReference type="OrthoDB" id="10251741at2759"/>
<dbReference type="AlphaFoldDB" id="A0A4P9WKR2"/>
<dbReference type="SMART" id="SM00320">
    <property type="entry name" value="WD40"/>
    <property type="match status" value="3"/>
</dbReference>